<dbReference type="GO" id="GO:0016740">
    <property type="term" value="F:transferase activity"/>
    <property type="evidence" value="ECO:0007669"/>
    <property type="project" value="UniProtKB-UniRule"/>
</dbReference>
<evidence type="ECO:0000313" key="13">
    <source>
        <dbReference type="EMBL" id="WIT13098.1"/>
    </source>
</evidence>
<feature type="chain" id="PRO_5041729831" description="FAD:protein FMN transferase" evidence="12">
    <location>
        <begin position="26"/>
        <end position="334"/>
    </location>
</feature>
<gene>
    <name evidence="13" type="ORF">PFX98_05680</name>
</gene>
<dbReference type="GO" id="GO:0046872">
    <property type="term" value="F:metal ion binding"/>
    <property type="evidence" value="ECO:0007669"/>
    <property type="project" value="UniProtKB-UniRule"/>
</dbReference>
<keyword evidence="12" id="KW-0732">Signal</keyword>
<evidence type="ECO:0000256" key="6">
    <source>
        <dbReference type="ARBA" id="ARBA00022827"/>
    </source>
</evidence>
<comment type="catalytic activity">
    <reaction evidence="9 10">
        <text>L-threonyl-[protein] + FAD = FMN-L-threonyl-[protein] + AMP + H(+)</text>
        <dbReference type="Rhea" id="RHEA:36847"/>
        <dbReference type="Rhea" id="RHEA-COMP:11060"/>
        <dbReference type="Rhea" id="RHEA-COMP:11061"/>
        <dbReference type="ChEBI" id="CHEBI:15378"/>
        <dbReference type="ChEBI" id="CHEBI:30013"/>
        <dbReference type="ChEBI" id="CHEBI:57692"/>
        <dbReference type="ChEBI" id="CHEBI:74257"/>
        <dbReference type="ChEBI" id="CHEBI:456215"/>
        <dbReference type="EC" id="2.7.1.180"/>
    </reaction>
</comment>
<comment type="cofactor">
    <cofactor evidence="11">
        <name>Mg(2+)</name>
        <dbReference type="ChEBI" id="CHEBI:18420"/>
    </cofactor>
    <cofactor evidence="11">
        <name>Mn(2+)</name>
        <dbReference type="ChEBI" id="CHEBI:29035"/>
    </cofactor>
    <text evidence="11">Magnesium. Can also use manganese.</text>
</comment>
<keyword evidence="3 10" id="KW-0285">Flavoprotein</keyword>
<dbReference type="Pfam" id="PF02424">
    <property type="entry name" value="ApbE"/>
    <property type="match status" value="1"/>
</dbReference>
<evidence type="ECO:0000256" key="10">
    <source>
        <dbReference type="PIRNR" id="PIRNR006268"/>
    </source>
</evidence>
<dbReference type="SUPFAM" id="SSF143631">
    <property type="entry name" value="ApbE-like"/>
    <property type="match status" value="1"/>
</dbReference>
<dbReference type="RefSeq" id="WP_285234201.1">
    <property type="nucleotide sequence ID" value="NZ_CP116346.1"/>
</dbReference>
<sequence length="334" mass="35896">MLSRRAFGAALPLLATALYLRPALADPQVQRASRPLMGTQLDITVQAADAEQRRLALQAAFAEMERLAGMMSRYRAASLVAALQRAAGQDEVAVPAEMFAVLQMAKAMARRSGGAFDPTIGALAEWNFDPARPAMPTPAQLARELPLVDHRDLLLDERAMTARLRRPGMRLDLGGIAKLPILAAGMQTLRRHGIEHAMLNGGGDVLVRGQLQGRDWRIGLRDPRAPAQLLGTLALSEGWVAASGDYERCFERAGRRYHHILDPQSGQPSQGPHGVVLVARRLEAINGLGAAIMVAGAEAGRRWLAQTPEVDALIAGRDGGLWQSAGMARRLGAA</sequence>
<evidence type="ECO:0000256" key="1">
    <source>
        <dbReference type="ARBA" id="ARBA00011955"/>
    </source>
</evidence>
<evidence type="ECO:0000256" key="3">
    <source>
        <dbReference type="ARBA" id="ARBA00022630"/>
    </source>
</evidence>
<dbReference type="Gene3D" id="3.10.520.10">
    <property type="entry name" value="ApbE-like domains"/>
    <property type="match status" value="1"/>
</dbReference>
<dbReference type="PANTHER" id="PTHR30040:SF2">
    <property type="entry name" value="FAD:PROTEIN FMN TRANSFERASE"/>
    <property type="match status" value="1"/>
</dbReference>
<keyword evidence="7 10" id="KW-0460">Magnesium</keyword>
<dbReference type="EMBL" id="CP116346">
    <property type="protein sequence ID" value="WIT13098.1"/>
    <property type="molecule type" value="Genomic_DNA"/>
</dbReference>
<evidence type="ECO:0000256" key="8">
    <source>
        <dbReference type="ARBA" id="ARBA00031306"/>
    </source>
</evidence>
<dbReference type="EC" id="2.7.1.180" evidence="1 10"/>
<feature type="signal peptide" evidence="12">
    <location>
        <begin position="1"/>
        <end position="25"/>
    </location>
</feature>
<evidence type="ECO:0000256" key="12">
    <source>
        <dbReference type="SAM" id="SignalP"/>
    </source>
</evidence>
<evidence type="ECO:0000256" key="4">
    <source>
        <dbReference type="ARBA" id="ARBA00022679"/>
    </source>
</evidence>
<reference evidence="13" key="1">
    <citation type="submission" date="2023-01" db="EMBL/GenBank/DDBJ databases">
        <title>Whole genome sequence of Paucibacter sp. S2-9 isolated from pond sediment.</title>
        <authorList>
            <person name="Jung J.Y."/>
        </authorList>
    </citation>
    <scope>NUCLEOTIDE SEQUENCE</scope>
    <source>
        <strain evidence="13">S2-9</strain>
    </source>
</reference>
<dbReference type="AlphaFoldDB" id="A0AA95NIJ4"/>
<keyword evidence="6 10" id="KW-0274">FAD</keyword>
<evidence type="ECO:0000313" key="14">
    <source>
        <dbReference type="Proteomes" id="UP001177769"/>
    </source>
</evidence>
<dbReference type="InterPro" id="IPR024932">
    <property type="entry name" value="ApbE"/>
</dbReference>
<protein>
    <recommendedName>
        <fullName evidence="2 10">FAD:protein FMN transferase</fullName>
        <ecNumber evidence="1 10">2.7.1.180</ecNumber>
    </recommendedName>
    <alternativeName>
        <fullName evidence="8 10">Flavin transferase</fullName>
    </alternativeName>
</protein>
<keyword evidence="5 10" id="KW-0479">Metal-binding</keyword>
<dbReference type="KEGG" id="pais:PFX98_05680"/>
<keyword evidence="14" id="KW-1185">Reference proteome</keyword>
<evidence type="ECO:0000256" key="5">
    <source>
        <dbReference type="ARBA" id="ARBA00022723"/>
    </source>
</evidence>
<keyword evidence="4 10" id="KW-0808">Transferase</keyword>
<feature type="binding site" evidence="11">
    <location>
        <position position="175"/>
    </location>
    <ligand>
        <name>Mg(2+)</name>
        <dbReference type="ChEBI" id="CHEBI:18420"/>
    </ligand>
</feature>
<dbReference type="PANTHER" id="PTHR30040">
    <property type="entry name" value="THIAMINE BIOSYNTHESIS LIPOPROTEIN APBE"/>
    <property type="match status" value="1"/>
</dbReference>
<comment type="similarity">
    <text evidence="10">Belongs to the ApbE family.</text>
</comment>
<evidence type="ECO:0000256" key="9">
    <source>
        <dbReference type="ARBA" id="ARBA00048540"/>
    </source>
</evidence>
<name>A0AA95NIJ4_9BURK</name>
<accession>A0AA95NIJ4</accession>
<dbReference type="InterPro" id="IPR003374">
    <property type="entry name" value="ApbE-like_sf"/>
</dbReference>
<evidence type="ECO:0000256" key="7">
    <source>
        <dbReference type="ARBA" id="ARBA00022842"/>
    </source>
</evidence>
<proteinExistence type="inferred from homology"/>
<dbReference type="Proteomes" id="UP001177769">
    <property type="component" value="Chromosome"/>
</dbReference>
<dbReference type="PIRSF" id="PIRSF006268">
    <property type="entry name" value="ApbE"/>
    <property type="match status" value="1"/>
</dbReference>
<evidence type="ECO:0000256" key="2">
    <source>
        <dbReference type="ARBA" id="ARBA00016337"/>
    </source>
</evidence>
<evidence type="ECO:0000256" key="11">
    <source>
        <dbReference type="PIRSR" id="PIRSR006268-2"/>
    </source>
</evidence>
<organism evidence="13 14">
    <name type="scientific">Paucibacter sediminis</name>
    <dbReference type="NCBI Taxonomy" id="3019553"/>
    <lineage>
        <taxon>Bacteria</taxon>
        <taxon>Pseudomonadati</taxon>
        <taxon>Pseudomonadota</taxon>
        <taxon>Betaproteobacteria</taxon>
        <taxon>Burkholderiales</taxon>
        <taxon>Sphaerotilaceae</taxon>
        <taxon>Roseateles</taxon>
    </lineage>
</organism>